<dbReference type="EMBL" id="BAABAT010000001">
    <property type="protein sequence ID" value="GAA4243141.1"/>
    <property type="molecule type" value="Genomic_DNA"/>
</dbReference>
<comment type="caution">
    <text evidence="1">The sequence shown here is derived from an EMBL/GenBank/DDBJ whole genome shotgun (WGS) entry which is preliminary data.</text>
</comment>
<gene>
    <name evidence="1" type="ORF">GCM10022255_000950</name>
</gene>
<proteinExistence type="predicted"/>
<keyword evidence="2" id="KW-1185">Reference proteome</keyword>
<accession>A0ABP8CTC2</accession>
<evidence type="ECO:0000313" key="2">
    <source>
        <dbReference type="Proteomes" id="UP001500620"/>
    </source>
</evidence>
<evidence type="ECO:0000313" key="1">
    <source>
        <dbReference type="EMBL" id="GAA4243141.1"/>
    </source>
</evidence>
<organism evidence="1 2">
    <name type="scientific">Dactylosporangium darangshiense</name>
    <dbReference type="NCBI Taxonomy" id="579108"/>
    <lineage>
        <taxon>Bacteria</taxon>
        <taxon>Bacillati</taxon>
        <taxon>Actinomycetota</taxon>
        <taxon>Actinomycetes</taxon>
        <taxon>Micromonosporales</taxon>
        <taxon>Micromonosporaceae</taxon>
        <taxon>Dactylosporangium</taxon>
    </lineage>
</organism>
<reference evidence="2" key="1">
    <citation type="journal article" date="2019" name="Int. J. Syst. Evol. Microbiol.">
        <title>The Global Catalogue of Microorganisms (GCM) 10K type strain sequencing project: providing services to taxonomists for standard genome sequencing and annotation.</title>
        <authorList>
            <consortium name="The Broad Institute Genomics Platform"/>
            <consortium name="The Broad Institute Genome Sequencing Center for Infectious Disease"/>
            <person name="Wu L."/>
            <person name="Ma J."/>
        </authorList>
    </citation>
    <scope>NUCLEOTIDE SEQUENCE [LARGE SCALE GENOMIC DNA]</scope>
    <source>
        <strain evidence="2">JCM 17441</strain>
    </source>
</reference>
<name>A0ABP8CTC2_9ACTN</name>
<protein>
    <submittedName>
        <fullName evidence="1">Uncharacterized protein</fullName>
    </submittedName>
</protein>
<sequence>MTTTQTAALALFGGADQGGKVLPHLDQRNGRWAADAFKACSRVHTGSMAATSNAWSGTPHDSPRLSDDTAETYLASAEQLLTQTARGGPRGVAASVCLAAAARS</sequence>
<dbReference type="Proteomes" id="UP001500620">
    <property type="component" value="Unassembled WGS sequence"/>
</dbReference>